<reference key="1">
    <citation type="submission" date="2010-11" db="EMBL/GenBank/DDBJ databases">
        <title>The complete genome of Bacteroides helcogenes P 36-108.</title>
        <authorList>
            <consortium name="US DOE Joint Genome Institute (JGI-PGF)"/>
            <person name="Lucas S."/>
            <person name="Copeland A."/>
            <person name="Lapidus A."/>
            <person name="Bruce D."/>
            <person name="Goodwin L."/>
            <person name="Pitluck S."/>
            <person name="Kyrpides N."/>
            <person name="Mavromatis K."/>
            <person name="Ivanova N."/>
            <person name="Zeytun A."/>
            <person name="Brettin T."/>
            <person name="Detter J.C."/>
            <person name="Tapia R."/>
            <person name="Han C."/>
            <person name="Land M."/>
            <person name="Hauser L."/>
            <person name="Markowitz V."/>
            <person name="Cheng J.-F."/>
            <person name="Hugenholtz P."/>
            <person name="Woyke T."/>
            <person name="Wu D."/>
            <person name="Gronow S."/>
            <person name="Wellnitz S."/>
            <person name="Brambilla E."/>
            <person name="Klenk H.-P."/>
            <person name="Eisen J.A."/>
        </authorList>
    </citation>
    <scope>NUCLEOTIDE SEQUENCE</scope>
    <source>
        <strain>P 36-108</strain>
    </source>
</reference>
<dbReference type="PROSITE" id="PS51257">
    <property type="entry name" value="PROKAR_LIPOPROTEIN"/>
    <property type="match status" value="1"/>
</dbReference>
<dbReference type="PATRIC" id="fig|693979.3.peg.2676"/>
<accession>E6SVS5</accession>
<keyword evidence="1" id="KW-0732">Signal</keyword>
<dbReference type="RefSeq" id="WP_013548102.1">
    <property type="nucleotide sequence ID" value="NC_014933.1"/>
</dbReference>
<feature type="signal peptide" evidence="1">
    <location>
        <begin position="1"/>
        <end position="20"/>
    </location>
</feature>
<organism evidence="2 3">
    <name type="scientific">Bacteroides helcogenes (strain ATCC 35417 / DSM 20613 / JCM 6297 / CCUG 15421 / P 36-108)</name>
    <dbReference type="NCBI Taxonomy" id="693979"/>
    <lineage>
        <taxon>Bacteria</taxon>
        <taxon>Pseudomonadati</taxon>
        <taxon>Bacteroidota</taxon>
        <taxon>Bacteroidia</taxon>
        <taxon>Bacteroidales</taxon>
        <taxon>Bacteroidaceae</taxon>
        <taxon>Bacteroides</taxon>
    </lineage>
</organism>
<evidence type="ECO:0000313" key="3">
    <source>
        <dbReference type="Proteomes" id="UP000008630"/>
    </source>
</evidence>
<dbReference type="KEGG" id="bhl:Bache_2553"/>
<dbReference type="HOGENOM" id="CLU_155714_0_0_10"/>
<dbReference type="OrthoDB" id="1029418at2"/>
<gene>
    <name evidence="2" type="ordered locus">Bache_2553</name>
</gene>
<sequence length="134" mass="15190">MRLFTRIFLVMMLCIGLASCEESQESIESAIVGRSWTGDVGVNADNGEALFSTFTFGTDGFGTESQYYSSDGEFYKSYRFQWYWEDGYNTNLVLNYGAYDISYMENVSIGGGKLWGTFYLSNNAPGFNFTLRME</sequence>
<proteinExistence type="predicted"/>
<protein>
    <submittedName>
        <fullName evidence="2">Lipoprotein</fullName>
    </submittedName>
</protein>
<name>E6SVS5_BACT6</name>
<dbReference type="eggNOG" id="ENOG5031ZQZ">
    <property type="taxonomic scope" value="Bacteria"/>
</dbReference>
<reference evidence="2 3" key="2">
    <citation type="journal article" date="2011" name="Stand. Genomic Sci.">
        <title>Complete genome sequence of Bacteroides helcogenes type strain (P 36-108).</title>
        <authorList>
            <person name="Pati A."/>
            <person name="Gronow S."/>
            <person name="Zeytun A."/>
            <person name="Lapidus A."/>
            <person name="Nolan M."/>
            <person name="Hammon N."/>
            <person name="Deshpande S."/>
            <person name="Cheng J.F."/>
            <person name="Tapia R."/>
            <person name="Han C."/>
            <person name="Goodwin L."/>
            <person name="Pitluck S."/>
            <person name="Liolios K."/>
            <person name="Pagani I."/>
            <person name="Ivanova N."/>
            <person name="Mavromatis K."/>
            <person name="Chen A."/>
            <person name="Palaniappan K."/>
            <person name="Land M."/>
            <person name="Hauser L."/>
            <person name="Chang Y.J."/>
            <person name="Jeffries C.D."/>
            <person name="Detter J.C."/>
            <person name="Brambilla E."/>
            <person name="Rohde M."/>
            <person name="Goker M."/>
            <person name="Woyke T."/>
            <person name="Bristow J."/>
            <person name="Eisen J.A."/>
            <person name="Markowitz V."/>
            <person name="Hugenholtz P."/>
            <person name="Kyrpides N.C."/>
            <person name="Klenk H.P."/>
            <person name="Lucas S."/>
        </authorList>
    </citation>
    <scope>NUCLEOTIDE SEQUENCE [LARGE SCALE GENOMIC DNA]</scope>
    <source>
        <strain evidence="3">ATCC 35417 / DSM 20613 / JCM 6297 / CCUG 15421 / P 36-108</strain>
    </source>
</reference>
<keyword evidence="2" id="KW-0449">Lipoprotein</keyword>
<feature type="chain" id="PRO_5003211576" evidence="1">
    <location>
        <begin position="21"/>
        <end position="134"/>
    </location>
</feature>
<dbReference type="Proteomes" id="UP000008630">
    <property type="component" value="Chromosome"/>
</dbReference>
<evidence type="ECO:0000313" key="2">
    <source>
        <dbReference type="EMBL" id="ADV44514.1"/>
    </source>
</evidence>
<dbReference type="AlphaFoldDB" id="E6SVS5"/>
<dbReference type="EMBL" id="CP002352">
    <property type="protein sequence ID" value="ADV44514.1"/>
    <property type="molecule type" value="Genomic_DNA"/>
</dbReference>
<evidence type="ECO:0000256" key="1">
    <source>
        <dbReference type="SAM" id="SignalP"/>
    </source>
</evidence>
<keyword evidence="3" id="KW-1185">Reference proteome</keyword>